<accession>A0ABQ6LWK8</accession>
<feature type="signal peptide" evidence="1">
    <location>
        <begin position="1"/>
        <end position="22"/>
    </location>
</feature>
<feature type="domain" description="DUF5916" evidence="3">
    <location>
        <begin position="246"/>
        <end position="340"/>
    </location>
</feature>
<dbReference type="CDD" id="cd09618">
    <property type="entry name" value="CBM9_like_2"/>
    <property type="match status" value="1"/>
</dbReference>
<dbReference type="SUPFAM" id="SSF49344">
    <property type="entry name" value="CBD9-like"/>
    <property type="match status" value="1"/>
</dbReference>
<dbReference type="Pfam" id="PF19313">
    <property type="entry name" value="DUF5916"/>
    <property type="match status" value="1"/>
</dbReference>
<evidence type="ECO:0000256" key="1">
    <source>
        <dbReference type="SAM" id="SignalP"/>
    </source>
</evidence>
<organism evidence="4 5">
    <name type="scientific">Biformimicrobium ophioploci</name>
    <dbReference type="NCBI Taxonomy" id="3036711"/>
    <lineage>
        <taxon>Bacteria</taxon>
        <taxon>Pseudomonadati</taxon>
        <taxon>Pseudomonadota</taxon>
        <taxon>Gammaproteobacteria</taxon>
        <taxon>Cellvibrionales</taxon>
        <taxon>Microbulbiferaceae</taxon>
        <taxon>Biformimicrobium</taxon>
    </lineage>
</organism>
<comment type="caution">
    <text evidence="4">The sequence shown here is derived from an EMBL/GenBank/DDBJ whole genome shotgun (WGS) entry which is preliminary data.</text>
</comment>
<dbReference type="Gene3D" id="2.60.40.1190">
    <property type="match status" value="1"/>
</dbReference>
<evidence type="ECO:0000313" key="4">
    <source>
        <dbReference type="EMBL" id="GMG86499.1"/>
    </source>
</evidence>
<dbReference type="Pfam" id="PF06452">
    <property type="entry name" value="CBM9_1"/>
    <property type="match status" value="1"/>
</dbReference>
<dbReference type="InterPro" id="IPR010502">
    <property type="entry name" value="Carb-bd_dom_fam9"/>
</dbReference>
<name>A0ABQ6LWK8_9GAMM</name>
<protein>
    <submittedName>
        <fullName evidence="4">DUF5916 domain-containing protein</fullName>
    </submittedName>
</protein>
<gene>
    <name evidence="4" type="ORF">MNKW57_08200</name>
</gene>
<dbReference type="RefSeq" id="WP_285763034.1">
    <property type="nucleotide sequence ID" value="NZ_BSYJ01000002.1"/>
</dbReference>
<keyword evidence="5" id="KW-1185">Reference proteome</keyword>
<evidence type="ECO:0000259" key="2">
    <source>
        <dbReference type="Pfam" id="PF06452"/>
    </source>
</evidence>
<dbReference type="Proteomes" id="UP001224392">
    <property type="component" value="Unassembled WGS sequence"/>
</dbReference>
<evidence type="ECO:0000313" key="5">
    <source>
        <dbReference type="Proteomes" id="UP001224392"/>
    </source>
</evidence>
<sequence>MHLKTISLMALLVLSAASSTWATQPIRMTGLFAALPHEQQVEITLDGKLDEPHWQRAELMDLPFEIFPGENTPADRATEAYLFYSHDALYVGIRASDPEPQRLRASYRQRDEIDNQDQIRIHLDSFNEQRSAYQLRVNAIGIQADEIISSSGLEDPDWNGIWYSEGRITEQGYEVEVKIPFTTLGFDNSKQAQQWGVFITRFTGYGDFAVYGSSPWEQTGQCEECDYPKLELHEPINASSGYRVTPYVVAGRSRTRDLAQGGDWSDKTDTDAGVDLVWKLGSDSAVTVTANPDFSQVDADTIQFDLNERFALQYPEKRAFFLEDQRYFNSFFPVLYTRNINAPDWGLKYTGRFGDHTLGSFVVDDYTTSFILPGRDSSELVEYAAASTNGVLSYRNNVSDKLRFGSLSTLRKADDYHSAATGFNVLYRPWEGHTFAAEVYHSDTQNPELLQQEYGLQGTQKGHAAHLYHSYQTRELSFTNRVRNIADGFRADLGVLNQVGVWDSVSETEYRIYADRDTWWNRVEFELEYERVDDLDFNRLSDEAQLKVAVDAVKQRELGMFAETGHELYEGVEYALNGSGVWGGGKVLDSLHINSFMGRFERINYDNPLSGTGTYSTGDVEIDWSPGAHWEVAAMIDLGRFEVDGGELYRTRLVQARVRYNFSAHQQLQLWAQRAETEQNPALYVDAVEAHSRQLLTQLRYRYQFNAYSSLVAGITSVAGTRPASRALVSEQEGVFVKLSYAFE</sequence>
<feature type="domain" description="Carbohydrate-binding" evidence="2">
    <location>
        <begin position="45"/>
        <end position="197"/>
    </location>
</feature>
<evidence type="ECO:0000259" key="3">
    <source>
        <dbReference type="Pfam" id="PF19313"/>
    </source>
</evidence>
<keyword evidence="1" id="KW-0732">Signal</keyword>
<dbReference type="EMBL" id="BSYJ01000002">
    <property type="protein sequence ID" value="GMG86499.1"/>
    <property type="molecule type" value="Genomic_DNA"/>
</dbReference>
<dbReference type="InterPro" id="IPR045670">
    <property type="entry name" value="DUF5916"/>
</dbReference>
<reference evidence="4 5" key="1">
    <citation type="submission" date="2023-04" db="EMBL/GenBank/DDBJ databases">
        <title>Marinobulbifer ophiurae gen. nov., sp. Nov., isolate from tissue of brittle star Ophioplocus japonicus.</title>
        <authorList>
            <person name="Kawano K."/>
            <person name="Sawayama S."/>
            <person name="Nakagawa S."/>
        </authorList>
    </citation>
    <scope>NUCLEOTIDE SEQUENCE [LARGE SCALE GENOMIC DNA]</scope>
    <source>
        <strain evidence="4 5">NKW57</strain>
    </source>
</reference>
<feature type="chain" id="PRO_5045672854" evidence="1">
    <location>
        <begin position="23"/>
        <end position="744"/>
    </location>
</feature>
<proteinExistence type="predicted"/>